<dbReference type="InterPro" id="IPR038753">
    <property type="entry name" value="NFKBIL1"/>
</dbReference>
<evidence type="ECO:0000313" key="7">
    <source>
        <dbReference type="EMBL" id="PYI28553.1"/>
    </source>
</evidence>
<comment type="subcellular location">
    <subcellularLocation>
        <location evidence="1">Nucleus</location>
    </subcellularLocation>
</comment>
<evidence type="ECO:0000256" key="1">
    <source>
        <dbReference type="ARBA" id="ARBA00004123"/>
    </source>
</evidence>
<evidence type="ECO:0000313" key="8">
    <source>
        <dbReference type="Proteomes" id="UP000248817"/>
    </source>
</evidence>
<dbReference type="AlphaFoldDB" id="A0A2V5I3J9"/>
<protein>
    <recommendedName>
        <fullName evidence="9">J domain-containing protein</fullName>
    </recommendedName>
</protein>
<keyword evidence="3" id="KW-0677">Repeat</keyword>
<dbReference type="Proteomes" id="UP000248817">
    <property type="component" value="Unassembled WGS sequence"/>
</dbReference>
<feature type="non-terminal residue" evidence="7">
    <location>
        <position position="1"/>
    </location>
</feature>
<accession>A0A2V5I3J9</accession>
<feature type="compositionally biased region" description="Basic and acidic residues" evidence="6">
    <location>
        <begin position="174"/>
        <end position="187"/>
    </location>
</feature>
<dbReference type="GO" id="GO:0005634">
    <property type="term" value="C:nucleus"/>
    <property type="evidence" value="ECO:0007669"/>
    <property type="project" value="UniProtKB-SubCell"/>
</dbReference>
<feature type="compositionally biased region" description="Basic residues" evidence="6">
    <location>
        <begin position="1"/>
        <end position="27"/>
    </location>
</feature>
<dbReference type="EMBL" id="KZ825546">
    <property type="protein sequence ID" value="PYI28553.1"/>
    <property type="molecule type" value="Genomic_DNA"/>
</dbReference>
<feature type="region of interest" description="Disordered" evidence="6">
    <location>
        <begin position="1"/>
        <end position="89"/>
    </location>
</feature>
<dbReference type="GO" id="GO:0043124">
    <property type="term" value="P:negative regulation of canonical NF-kappaB signal transduction"/>
    <property type="evidence" value="ECO:0007669"/>
    <property type="project" value="InterPro"/>
</dbReference>
<keyword evidence="5" id="KW-0539">Nucleus</keyword>
<feature type="compositionally biased region" description="Low complexity" evidence="6">
    <location>
        <begin position="161"/>
        <end position="170"/>
    </location>
</feature>
<organism evidence="7 8">
    <name type="scientific">Aspergillus indologenus CBS 114.80</name>
    <dbReference type="NCBI Taxonomy" id="1450541"/>
    <lineage>
        <taxon>Eukaryota</taxon>
        <taxon>Fungi</taxon>
        <taxon>Dikarya</taxon>
        <taxon>Ascomycota</taxon>
        <taxon>Pezizomycotina</taxon>
        <taxon>Eurotiomycetes</taxon>
        <taxon>Eurotiomycetidae</taxon>
        <taxon>Eurotiales</taxon>
        <taxon>Aspergillaceae</taxon>
        <taxon>Aspergillus</taxon>
        <taxon>Aspergillus subgen. Circumdati</taxon>
    </lineage>
</organism>
<sequence>PTHQPRRKRFRFKSPSRPRPKSKSHPKSAHDKATRHTAHRARRAHRTRHPDPDPDPDPHHPQPTPDPTTPTRPTTLDPDTAFRESLFDALGDDEGATYWESVYGQPIHTYAIPRVPTGPAGELEQMDEEAYAAYVRSKMWERTREGMLAEQARVRAERARQQQQQQQQAKQRQRQADERRSTRHAFDEAIEASLRRGRERKRQRAWREGWEGYWACWGRLDAAVADLQKRKEGEGEGGEKGGSGSFRNLVFWPVESGKRTDVSKENVEGFMRHCPQAEGSSEWLAVLKAERVRWHPDKIQHRYGGLGIEEAVLRSVTEVFQIIDHLWNDLR</sequence>
<evidence type="ECO:0000256" key="2">
    <source>
        <dbReference type="ARBA" id="ARBA00022553"/>
    </source>
</evidence>
<gene>
    <name evidence="7" type="ORF">BP00DRAFT_312485</name>
</gene>
<evidence type="ECO:0000256" key="4">
    <source>
        <dbReference type="ARBA" id="ARBA00023043"/>
    </source>
</evidence>
<feature type="compositionally biased region" description="Pro residues" evidence="6">
    <location>
        <begin position="61"/>
        <end position="70"/>
    </location>
</feature>
<reference evidence="7 8" key="1">
    <citation type="submission" date="2018-02" db="EMBL/GenBank/DDBJ databases">
        <title>The genomes of Aspergillus section Nigri reveals drivers in fungal speciation.</title>
        <authorList>
            <consortium name="DOE Joint Genome Institute"/>
            <person name="Vesth T.C."/>
            <person name="Nybo J."/>
            <person name="Theobald S."/>
            <person name="Brandl J."/>
            <person name="Frisvad J.C."/>
            <person name="Nielsen K.F."/>
            <person name="Lyhne E.K."/>
            <person name="Kogle M.E."/>
            <person name="Kuo A."/>
            <person name="Riley R."/>
            <person name="Clum A."/>
            <person name="Nolan M."/>
            <person name="Lipzen A."/>
            <person name="Salamov A."/>
            <person name="Henrissat B."/>
            <person name="Wiebenga A."/>
            <person name="De vries R.P."/>
            <person name="Grigoriev I.V."/>
            <person name="Mortensen U.H."/>
            <person name="Andersen M.R."/>
            <person name="Baker S.E."/>
        </authorList>
    </citation>
    <scope>NUCLEOTIDE SEQUENCE [LARGE SCALE GENOMIC DNA]</scope>
    <source>
        <strain evidence="7 8">CBS 114.80</strain>
    </source>
</reference>
<feature type="non-terminal residue" evidence="7">
    <location>
        <position position="331"/>
    </location>
</feature>
<feature type="compositionally biased region" description="Basic and acidic residues" evidence="6">
    <location>
        <begin position="151"/>
        <end position="160"/>
    </location>
</feature>
<dbReference type="PANTHER" id="PTHR15263">
    <property type="entry name" value="I-KAPPA-B-LIKE PROTEIN IKBL"/>
    <property type="match status" value="1"/>
</dbReference>
<name>A0A2V5I3J9_9EURO</name>
<feature type="region of interest" description="Disordered" evidence="6">
    <location>
        <begin position="151"/>
        <end position="187"/>
    </location>
</feature>
<feature type="compositionally biased region" description="Basic and acidic residues" evidence="6">
    <location>
        <begin position="49"/>
        <end position="60"/>
    </location>
</feature>
<proteinExistence type="predicted"/>
<keyword evidence="4" id="KW-0040">ANK repeat</keyword>
<keyword evidence="2" id="KW-0597">Phosphoprotein</keyword>
<evidence type="ECO:0000256" key="3">
    <source>
        <dbReference type="ARBA" id="ARBA00022737"/>
    </source>
</evidence>
<evidence type="ECO:0000256" key="6">
    <source>
        <dbReference type="SAM" id="MobiDB-lite"/>
    </source>
</evidence>
<keyword evidence="8" id="KW-1185">Reference proteome</keyword>
<feature type="compositionally biased region" description="Basic residues" evidence="6">
    <location>
        <begin position="35"/>
        <end position="48"/>
    </location>
</feature>
<evidence type="ECO:0000256" key="5">
    <source>
        <dbReference type="ARBA" id="ARBA00023242"/>
    </source>
</evidence>
<evidence type="ECO:0008006" key="9">
    <source>
        <dbReference type="Google" id="ProtNLM"/>
    </source>
</evidence>
<dbReference type="PANTHER" id="PTHR15263:SF1">
    <property type="entry name" value="NF-KAPPA-B INHIBITOR-LIKE PROTEIN 1"/>
    <property type="match status" value="1"/>
</dbReference>